<feature type="region of interest" description="Disordered" evidence="1">
    <location>
        <begin position="184"/>
        <end position="289"/>
    </location>
</feature>
<organism evidence="2 3">
    <name type="scientific">Dendrothele bispora (strain CBS 962.96)</name>
    <dbReference type="NCBI Taxonomy" id="1314807"/>
    <lineage>
        <taxon>Eukaryota</taxon>
        <taxon>Fungi</taxon>
        <taxon>Dikarya</taxon>
        <taxon>Basidiomycota</taxon>
        <taxon>Agaricomycotina</taxon>
        <taxon>Agaricomycetes</taxon>
        <taxon>Agaricomycetidae</taxon>
        <taxon>Agaricales</taxon>
        <taxon>Agaricales incertae sedis</taxon>
        <taxon>Dendrothele</taxon>
    </lineage>
</organism>
<name>A0A4S8LZE7_DENBC</name>
<gene>
    <name evidence="2" type="ORF">K435DRAFT_860356</name>
</gene>
<dbReference type="OrthoDB" id="3260945at2759"/>
<dbReference type="Proteomes" id="UP000297245">
    <property type="component" value="Unassembled WGS sequence"/>
</dbReference>
<sequence length="289" mass="33099">MDLPKARFLAEKTCRVSCINKIYNNPPIETSYLDCIQAKRRLPCDLCRARYDLLDLSAITFPSSADPSVLPPFDVSIKTAEKIRKGRKRVDQLNKKEVVKVRQALDEFGTQVWLEERVRLPHRNIPQCFYLPSDIIDLVVSELLKINSLEALVDKLKPMDWIFKESQASNLFIFMKTVRSEIQNSRKSISKGKEKMLPKKKQNSDCDSNDSDVSEPLSSNLGSTVDPLTRPKTRKRPALDEVASKNKLPKRNVTMSAAEAKQFYARPTYNISRQSEGDTTLRHSSRRRI</sequence>
<dbReference type="EMBL" id="ML179219">
    <property type="protein sequence ID" value="THU94638.1"/>
    <property type="molecule type" value="Genomic_DNA"/>
</dbReference>
<evidence type="ECO:0000256" key="1">
    <source>
        <dbReference type="SAM" id="MobiDB-lite"/>
    </source>
</evidence>
<dbReference type="AlphaFoldDB" id="A0A4S8LZE7"/>
<proteinExistence type="predicted"/>
<accession>A0A4S8LZE7</accession>
<keyword evidence="3" id="KW-1185">Reference proteome</keyword>
<reference evidence="2 3" key="1">
    <citation type="journal article" date="2019" name="Nat. Ecol. Evol.">
        <title>Megaphylogeny resolves global patterns of mushroom evolution.</title>
        <authorList>
            <person name="Varga T."/>
            <person name="Krizsan K."/>
            <person name="Foldi C."/>
            <person name="Dima B."/>
            <person name="Sanchez-Garcia M."/>
            <person name="Sanchez-Ramirez S."/>
            <person name="Szollosi G.J."/>
            <person name="Szarkandi J.G."/>
            <person name="Papp V."/>
            <person name="Albert L."/>
            <person name="Andreopoulos W."/>
            <person name="Angelini C."/>
            <person name="Antonin V."/>
            <person name="Barry K.W."/>
            <person name="Bougher N.L."/>
            <person name="Buchanan P."/>
            <person name="Buyck B."/>
            <person name="Bense V."/>
            <person name="Catcheside P."/>
            <person name="Chovatia M."/>
            <person name="Cooper J."/>
            <person name="Damon W."/>
            <person name="Desjardin D."/>
            <person name="Finy P."/>
            <person name="Geml J."/>
            <person name="Haridas S."/>
            <person name="Hughes K."/>
            <person name="Justo A."/>
            <person name="Karasinski D."/>
            <person name="Kautmanova I."/>
            <person name="Kiss B."/>
            <person name="Kocsube S."/>
            <person name="Kotiranta H."/>
            <person name="LaButti K.M."/>
            <person name="Lechner B.E."/>
            <person name="Liimatainen K."/>
            <person name="Lipzen A."/>
            <person name="Lukacs Z."/>
            <person name="Mihaltcheva S."/>
            <person name="Morgado L.N."/>
            <person name="Niskanen T."/>
            <person name="Noordeloos M.E."/>
            <person name="Ohm R.A."/>
            <person name="Ortiz-Santana B."/>
            <person name="Ovrebo C."/>
            <person name="Racz N."/>
            <person name="Riley R."/>
            <person name="Savchenko A."/>
            <person name="Shiryaev A."/>
            <person name="Soop K."/>
            <person name="Spirin V."/>
            <person name="Szebenyi C."/>
            <person name="Tomsovsky M."/>
            <person name="Tulloss R.E."/>
            <person name="Uehling J."/>
            <person name="Grigoriev I.V."/>
            <person name="Vagvolgyi C."/>
            <person name="Papp T."/>
            <person name="Martin F.M."/>
            <person name="Miettinen O."/>
            <person name="Hibbett D.S."/>
            <person name="Nagy L.G."/>
        </authorList>
    </citation>
    <scope>NUCLEOTIDE SEQUENCE [LARGE SCALE GENOMIC DNA]</scope>
    <source>
        <strain evidence="2 3">CBS 962.96</strain>
    </source>
</reference>
<evidence type="ECO:0000313" key="2">
    <source>
        <dbReference type="EMBL" id="THU94638.1"/>
    </source>
</evidence>
<evidence type="ECO:0000313" key="3">
    <source>
        <dbReference type="Proteomes" id="UP000297245"/>
    </source>
</evidence>
<protein>
    <submittedName>
        <fullName evidence="2">Uncharacterized protein</fullName>
    </submittedName>
</protein>